<dbReference type="Pfam" id="PF00085">
    <property type="entry name" value="Thioredoxin"/>
    <property type="match status" value="2"/>
</dbReference>
<proteinExistence type="inferred from homology"/>
<dbReference type="SUPFAM" id="SSF47933">
    <property type="entry name" value="ERP29 C domain-like"/>
    <property type="match status" value="1"/>
</dbReference>
<evidence type="ECO:0000256" key="11">
    <source>
        <dbReference type="SAM" id="SignalP"/>
    </source>
</evidence>
<evidence type="ECO:0000256" key="6">
    <source>
        <dbReference type="ARBA" id="ARBA00023157"/>
    </source>
</evidence>
<evidence type="ECO:0000256" key="4">
    <source>
        <dbReference type="ARBA" id="ARBA00022729"/>
    </source>
</evidence>
<protein>
    <recommendedName>
        <fullName evidence="3">protein disulfide-isomerase</fullName>
        <ecNumber evidence="3">5.3.4.1</ecNumber>
    </recommendedName>
</protein>
<dbReference type="SUPFAM" id="SSF52833">
    <property type="entry name" value="Thioredoxin-like"/>
    <property type="match status" value="2"/>
</dbReference>
<dbReference type="InterPro" id="IPR036249">
    <property type="entry name" value="Thioredoxin-like_sf"/>
</dbReference>
<dbReference type="CDD" id="cd00238">
    <property type="entry name" value="ERp29c"/>
    <property type="match status" value="1"/>
</dbReference>
<dbReference type="InterPro" id="IPR036356">
    <property type="entry name" value="ERp29_C_sf"/>
</dbReference>
<feature type="domain" description="Thioredoxin" evidence="12">
    <location>
        <begin position="132"/>
        <end position="253"/>
    </location>
</feature>
<dbReference type="PANTHER" id="PTHR45672:SF11">
    <property type="entry name" value="PROTEIN DISULFIDE-ISOMERASE C17H9.14C"/>
    <property type="match status" value="1"/>
</dbReference>
<dbReference type="PROSITE" id="PS51352">
    <property type="entry name" value="THIOREDOXIN_2"/>
    <property type="match status" value="2"/>
</dbReference>
<evidence type="ECO:0000313" key="13">
    <source>
        <dbReference type="EMBL" id="CAL1698924.1"/>
    </source>
</evidence>
<keyword evidence="7" id="KW-0413">Isomerase</keyword>
<dbReference type="PANTHER" id="PTHR45672">
    <property type="entry name" value="PROTEIN DISULFIDE-ISOMERASE C17H9.14C-RELATED"/>
    <property type="match status" value="1"/>
</dbReference>
<evidence type="ECO:0000256" key="10">
    <source>
        <dbReference type="SAM" id="Coils"/>
    </source>
</evidence>
<dbReference type="Gene3D" id="1.20.1150.12">
    <property type="entry name" value="Endoplasmic reticulum resident protein 29, C-terminal domain"/>
    <property type="match status" value="1"/>
</dbReference>
<dbReference type="Gene3D" id="3.40.30.10">
    <property type="entry name" value="Glutaredoxin"/>
    <property type="match status" value="2"/>
</dbReference>
<dbReference type="Proteomes" id="UP001497453">
    <property type="component" value="Chromosome 11"/>
</dbReference>
<reference evidence="14" key="1">
    <citation type="submission" date="2024-04" db="EMBL/GenBank/DDBJ databases">
        <authorList>
            <person name="Shaw F."/>
            <person name="Minotto A."/>
        </authorList>
    </citation>
    <scope>NUCLEOTIDE SEQUENCE [LARGE SCALE GENOMIC DNA]</scope>
</reference>
<keyword evidence="14" id="KW-1185">Reference proteome</keyword>
<gene>
    <name evidence="13" type="ORF">GFSPODELE1_LOCUS2407</name>
</gene>
<evidence type="ECO:0000256" key="5">
    <source>
        <dbReference type="ARBA" id="ARBA00022737"/>
    </source>
</evidence>
<feature type="domain" description="Thioredoxin" evidence="12">
    <location>
        <begin position="1"/>
        <end position="130"/>
    </location>
</feature>
<evidence type="ECO:0000256" key="8">
    <source>
        <dbReference type="ARBA" id="ARBA00023284"/>
    </source>
</evidence>
<dbReference type="PROSITE" id="PS00194">
    <property type="entry name" value="THIOREDOXIN_1"/>
    <property type="match status" value="2"/>
</dbReference>
<dbReference type="EMBL" id="OZ037954">
    <property type="protein sequence ID" value="CAL1698924.1"/>
    <property type="molecule type" value="Genomic_DNA"/>
</dbReference>
<dbReference type="InterPro" id="IPR013766">
    <property type="entry name" value="Thioredoxin_domain"/>
</dbReference>
<evidence type="ECO:0000256" key="3">
    <source>
        <dbReference type="ARBA" id="ARBA00012723"/>
    </source>
</evidence>
<dbReference type="EC" id="5.3.4.1" evidence="3"/>
<evidence type="ECO:0000256" key="7">
    <source>
        <dbReference type="ARBA" id="ARBA00023235"/>
    </source>
</evidence>
<evidence type="ECO:0000256" key="9">
    <source>
        <dbReference type="RuleBase" id="RU004208"/>
    </source>
</evidence>
<evidence type="ECO:0000256" key="2">
    <source>
        <dbReference type="ARBA" id="ARBA00006347"/>
    </source>
</evidence>
<keyword evidence="10" id="KW-0175">Coiled coil</keyword>
<sequence>MKFSFTLFAAVVSLGGALASNVIELNPDNFDTIIGQGKPALVEFFAPWCGHCKNLAPVYEQLADAFSHAKSKVVIAKVDADGAGKPLGQKYGVTGFPTLKWFNAEGGEPEKYEGGRELETLANFITQKSGVKSNIKPPPPPAFTILDTHTFDEVALDKDKDVLVTFTAPWCGHCKRLKPIYEEVAKDFAAESNCVVANVDADAAPNRPLATKYGIQSFPTIKFFPKGNKDEPLDYDGERTEAAFVEFLNEKCGTQRAAGGGLSGQAGRLPEFDSLASKFFDATGEARQLILKDAESLASTVGPVAKHYVKVMEKVVNGSEAYIEKETKRLASILQKRTLAPQKLDEIKIKANILSAFKRAEEAIEDAEKKVEEAIGRATAEL</sequence>
<feature type="signal peptide" evidence="11">
    <location>
        <begin position="1"/>
        <end position="19"/>
    </location>
</feature>
<dbReference type="InterPro" id="IPR011679">
    <property type="entry name" value="ERp29_C"/>
</dbReference>
<comment type="similarity">
    <text evidence="2 9">Belongs to the protein disulfide isomerase family.</text>
</comment>
<keyword evidence="8" id="KW-0676">Redox-active center</keyword>
<keyword evidence="4 11" id="KW-0732">Signal</keyword>
<feature type="chain" id="PRO_5045198944" description="protein disulfide-isomerase" evidence="11">
    <location>
        <begin position="20"/>
        <end position="382"/>
    </location>
</feature>
<organism evidence="13 14">
    <name type="scientific">Somion occarium</name>
    <dbReference type="NCBI Taxonomy" id="3059160"/>
    <lineage>
        <taxon>Eukaryota</taxon>
        <taxon>Fungi</taxon>
        <taxon>Dikarya</taxon>
        <taxon>Basidiomycota</taxon>
        <taxon>Agaricomycotina</taxon>
        <taxon>Agaricomycetes</taxon>
        <taxon>Polyporales</taxon>
        <taxon>Cerrenaceae</taxon>
        <taxon>Somion</taxon>
    </lineage>
</organism>
<keyword evidence="6" id="KW-1015">Disulfide bond</keyword>
<dbReference type="InterPro" id="IPR017937">
    <property type="entry name" value="Thioredoxin_CS"/>
</dbReference>
<keyword evidence="5" id="KW-0677">Repeat</keyword>
<dbReference type="NCBIfam" id="TIGR01126">
    <property type="entry name" value="pdi_dom"/>
    <property type="match status" value="2"/>
</dbReference>
<comment type="catalytic activity">
    <reaction evidence="1">
        <text>Catalyzes the rearrangement of -S-S- bonds in proteins.</text>
        <dbReference type="EC" id="5.3.4.1"/>
    </reaction>
</comment>
<dbReference type="InterPro" id="IPR051063">
    <property type="entry name" value="PDI"/>
</dbReference>
<evidence type="ECO:0000259" key="12">
    <source>
        <dbReference type="PROSITE" id="PS51352"/>
    </source>
</evidence>
<dbReference type="CDD" id="cd02998">
    <property type="entry name" value="PDI_a_ERp38"/>
    <property type="match status" value="2"/>
</dbReference>
<name>A0ABP1CW81_9APHY</name>
<accession>A0ABP1CW81</accession>
<dbReference type="Pfam" id="PF07749">
    <property type="entry name" value="ERp29"/>
    <property type="match status" value="1"/>
</dbReference>
<dbReference type="InterPro" id="IPR005788">
    <property type="entry name" value="PDI_thioredoxin-like_dom"/>
</dbReference>
<dbReference type="PRINTS" id="PR00421">
    <property type="entry name" value="THIOREDOXIN"/>
</dbReference>
<evidence type="ECO:0000256" key="1">
    <source>
        <dbReference type="ARBA" id="ARBA00001182"/>
    </source>
</evidence>
<feature type="coiled-coil region" evidence="10">
    <location>
        <begin position="350"/>
        <end position="377"/>
    </location>
</feature>
<evidence type="ECO:0000313" key="14">
    <source>
        <dbReference type="Proteomes" id="UP001497453"/>
    </source>
</evidence>